<dbReference type="AlphaFoldDB" id="B6ER35"/>
<gene>
    <name evidence="2" type="ordered locus">VSAL_II0411</name>
</gene>
<keyword evidence="3" id="KW-1185">Reference proteome</keyword>
<dbReference type="eggNOG" id="COG5635">
    <property type="taxonomic scope" value="Bacteria"/>
</dbReference>
<dbReference type="EMBL" id="FM178380">
    <property type="protein sequence ID" value="CAQ81165.1"/>
    <property type="molecule type" value="Genomic_DNA"/>
</dbReference>
<proteinExistence type="predicted"/>
<accession>B6ER35</accession>
<dbReference type="PANTHER" id="PTHR46312:SF2">
    <property type="entry name" value="NUCLEOTIDE-BINDING OLIGOMERIZATION DOMAIN-CONTAINING PROTEIN 2-LIKE"/>
    <property type="match status" value="1"/>
</dbReference>
<dbReference type="InterPro" id="IPR027417">
    <property type="entry name" value="P-loop_NTPase"/>
</dbReference>
<evidence type="ECO:0000259" key="1">
    <source>
        <dbReference type="Pfam" id="PF05729"/>
    </source>
</evidence>
<dbReference type="KEGG" id="vsa:VSAL_II0411"/>
<feature type="domain" description="NACHT" evidence="1">
    <location>
        <begin position="98"/>
        <end position="245"/>
    </location>
</feature>
<dbReference type="PANTHER" id="PTHR46312">
    <property type="entry name" value="NACHT DOMAIN-CONTAINING PROTEIN"/>
    <property type="match status" value="1"/>
</dbReference>
<dbReference type="Pfam" id="PF05729">
    <property type="entry name" value="NACHT"/>
    <property type="match status" value="1"/>
</dbReference>
<evidence type="ECO:0000313" key="3">
    <source>
        <dbReference type="Proteomes" id="UP000001730"/>
    </source>
</evidence>
<evidence type="ECO:0000313" key="2">
    <source>
        <dbReference type="EMBL" id="CAQ81165.1"/>
    </source>
</evidence>
<dbReference type="Proteomes" id="UP000001730">
    <property type="component" value="Chromosome 2"/>
</dbReference>
<sequence length="637" mass="73048">MAGLESVVIGALTKALIPIGLLKAEEVNDSFNHFCRNKFIPYIARGYAKLDKSTSQLFRNKNYVVSKLYEPLTLSSHSSEQSPVVDKYPSALFNAHSRIIINDDAGMGKSTVLKMLYRYAVESSEIIPFYIDIKSLIKKGKVQTIQEYITNTNPDFSDDISIKFLNNEFVNKAYLFLLDGADEVSDEMKSEVFDEIKMFTENAKYCKFVVATRNEDKILSAFNDFISFEIEPLEIEQAYSLLRKYQFGNSQADLLIEEIEKKENEAVKEFLSNPLLTSLLYIAYEHSKTIPLKKSSFFSQIYRSLYENHDATKIGYLTRPKLSGLDIDDFATILSFLAFLGRKAEKLEYEEDELIADLKLIKETHPTIDFDIRGFLIDIITRVPLFRREGLTYRWQHKSIQEFFFLSYILNIDDKDEKCNTVRALSTSKNSQKYKLVLDILYDKNQVLFHDVLTRSLLKVIVNNCEPIGTISQSGTISVFYKYFDGFANILVSEEVVEKATNPGIALDFFISVDFEALVKGLEKKHNITGFISSRSSYAHQKKPRYTVMLQRPEAVVLEILHNKKHSFIELISVEENHFVNDLNMSHKEIPLSNGGTSNVGLGFDFYVPNYVGIQNFLEDFDNKVKRLNNGFSLEGF</sequence>
<reference evidence="2 3" key="1">
    <citation type="journal article" date="2008" name="BMC Genomics">
        <title>The genome sequence of the fish pathogen Aliivibrio salmonicida strain LFI1238 shows extensive evidence of gene decay.</title>
        <authorList>
            <person name="Hjerde E."/>
            <person name="Lorentzen M.S."/>
            <person name="Holden M.T."/>
            <person name="Seeger K."/>
            <person name="Paulsen S."/>
            <person name="Bason N."/>
            <person name="Churcher C."/>
            <person name="Harris D."/>
            <person name="Norbertczak H."/>
            <person name="Quail M.A."/>
            <person name="Sanders S."/>
            <person name="Thurston S."/>
            <person name="Parkhill J."/>
            <person name="Willassen N.P."/>
            <person name="Thomson N.R."/>
        </authorList>
    </citation>
    <scope>NUCLEOTIDE SEQUENCE [LARGE SCALE GENOMIC DNA]</scope>
    <source>
        <strain evidence="2 3">LFI1238</strain>
    </source>
</reference>
<protein>
    <recommendedName>
        <fullName evidence="1">NACHT domain-containing protein</fullName>
    </recommendedName>
</protein>
<dbReference type="InterPro" id="IPR007111">
    <property type="entry name" value="NACHT_NTPase"/>
</dbReference>
<dbReference type="RefSeq" id="WP_012551756.1">
    <property type="nucleotide sequence ID" value="NC_011313.1"/>
</dbReference>
<dbReference type="Gene3D" id="3.40.50.300">
    <property type="entry name" value="P-loop containing nucleotide triphosphate hydrolases"/>
    <property type="match status" value="1"/>
</dbReference>
<dbReference type="SUPFAM" id="SSF52540">
    <property type="entry name" value="P-loop containing nucleoside triphosphate hydrolases"/>
    <property type="match status" value="1"/>
</dbReference>
<dbReference type="HOGENOM" id="CLU_025719_0_0_6"/>
<organism evidence="2 3">
    <name type="scientific">Aliivibrio salmonicida (strain LFI1238)</name>
    <name type="common">Vibrio salmonicida (strain LFI1238)</name>
    <dbReference type="NCBI Taxonomy" id="316275"/>
    <lineage>
        <taxon>Bacteria</taxon>
        <taxon>Pseudomonadati</taxon>
        <taxon>Pseudomonadota</taxon>
        <taxon>Gammaproteobacteria</taxon>
        <taxon>Vibrionales</taxon>
        <taxon>Vibrionaceae</taxon>
        <taxon>Aliivibrio</taxon>
    </lineage>
</organism>
<name>B6ER35_ALISL</name>